<reference evidence="17" key="1">
    <citation type="journal article" date="2004" name="Nature">
        <title>Genome duplication in the teleost fish Tetraodon nigroviridis reveals the early vertebrate proto-karyotype.</title>
        <authorList>
            <person name="Jaillon O."/>
            <person name="Aury J.-M."/>
            <person name="Brunet F."/>
            <person name="Petit J.-L."/>
            <person name="Stange-Thomann N."/>
            <person name="Mauceli E."/>
            <person name="Bouneau L."/>
            <person name="Fischer C."/>
            <person name="Ozouf-Costaz C."/>
            <person name="Bernot A."/>
            <person name="Nicaud S."/>
            <person name="Jaffe D."/>
            <person name="Fisher S."/>
            <person name="Lutfalla G."/>
            <person name="Dossat C."/>
            <person name="Segurens B."/>
            <person name="Dasilva C."/>
            <person name="Salanoubat M."/>
            <person name="Levy M."/>
            <person name="Boudet N."/>
            <person name="Castellano S."/>
            <person name="Anthouard V."/>
            <person name="Jubin C."/>
            <person name="Castelli V."/>
            <person name="Katinka M."/>
            <person name="Vacherie B."/>
            <person name="Biemont C."/>
            <person name="Skalli Z."/>
            <person name="Cattolico L."/>
            <person name="Poulain J."/>
            <person name="De Berardinis V."/>
            <person name="Cruaud C."/>
            <person name="Duprat S."/>
            <person name="Brottier P."/>
            <person name="Coutanceau J.-P."/>
            <person name="Gouzy J."/>
            <person name="Parra G."/>
            <person name="Lardier G."/>
            <person name="Chapple C."/>
            <person name="McKernan K.J."/>
            <person name="McEwan P."/>
            <person name="Bosak S."/>
            <person name="Kellis M."/>
            <person name="Volff J.-N."/>
            <person name="Guigo R."/>
            <person name="Zody M.C."/>
            <person name="Mesirov J."/>
            <person name="Lindblad-Toh K."/>
            <person name="Birren B."/>
            <person name="Nusbaum C."/>
            <person name="Kahn D."/>
            <person name="Robinson-Rechavi M."/>
            <person name="Laudet V."/>
            <person name="Schachter V."/>
            <person name="Quetier F."/>
            <person name="Saurin W."/>
            <person name="Scarpelli C."/>
            <person name="Wincker P."/>
            <person name="Lander E.S."/>
            <person name="Weissenbach J."/>
            <person name="Roest Crollius H."/>
        </authorList>
    </citation>
    <scope>NUCLEOTIDE SEQUENCE [LARGE SCALE GENOMIC DNA]</scope>
</reference>
<dbReference type="CDD" id="cd01820">
    <property type="entry name" value="PAF_acetylesterase_like"/>
    <property type="match status" value="1"/>
</dbReference>
<dbReference type="Gene3D" id="3.40.50.1110">
    <property type="entry name" value="SGNH hydrolase"/>
    <property type="match status" value="1"/>
</dbReference>
<protein>
    <recommendedName>
        <fullName evidence="11">Platelet-activating factor acetylhydrolase IB subunit alpha2</fullName>
        <ecNumber evidence="2">3.1.1.47</ecNumber>
    </recommendedName>
    <alternativeName>
        <fullName evidence="13">PAF acetylhydrolase 30 kDa subunit</fullName>
    </alternativeName>
    <alternativeName>
        <fullName evidence="12">PAF-AH subunit beta</fullName>
    </alternativeName>
</protein>
<gene>
    <name evidence="17" type="ORF">GSTENG00022188001</name>
</gene>
<evidence type="ECO:0000256" key="4">
    <source>
        <dbReference type="ARBA" id="ARBA00022801"/>
    </source>
</evidence>
<dbReference type="EMBL" id="CAAE01014703">
    <property type="protein sequence ID" value="CAG02941.1"/>
    <property type="molecule type" value="Genomic_DNA"/>
</dbReference>
<dbReference type="InterPro" id="IPR036514">
    <property type="entry name" value="SGNH_hydro_sf"/>
</dbReference>
<evidence type="ECO:0000256" key="14">
    <source>
        <dbReference type="ARBA" id="ARBA00048078"/>
    </source>
</evidence>
<evidence type="ECO:0000256" key="6">
    <source>
        <dbReference type="ARBA" id="ARBA00023098"/>
    </source>
</evidence>
<feature type="region of interest" description="Disordered" evidence="15">
    <location>
        <begin position="1"/>
        <end position="22"/>
    </location>
</feature>
<evidence type="ECO:0000256" key="1">
    <source>
        <dbReference type="ARBA" id="ARBA00004496"/>
    </source>
</evidence>
<evidence type="ECO:0000256" key="3">
    <source>
        <dbReference type="ARBA" id="ARBA00022490"/>
    </source>
</evidence>
<dbReference type="GO" id="GO:0016042">
    <property type="term" value="P:lipid catabolic process"/>
    <property type="evidence" value="ECO:0007669"/>
    <property type="project" value="UniProtKB-KW"/>
</dbReference>
<keyword evidence="4" id="KW-0378">Hydrolase</keyword>
<evidence type="ECO:0000259" key="16">
    <source>
        <dbReference type="Pfam" id="PF13472"/>
    </source>
</evidence>
<evidence type="ECO:0000256" key="5">
    <source>
        <dbReference type="ARBA" id="ARBA00022963"/>
    </source>
</evidence>
<sequence length="255" mass="28273">MSGDEGNPAAVPQPVEETQGDGRWISQHTRFVQECKDAEPDVLFVGDSMVQLMQQFEVWRELFSPLHALSFGIGGDTTCNVLWRLQNGELENIRPKVVVLWVGTNNYQHTAEQVAGGILAIAELLRSRLPKAKIIVLVSSAATGTRVRGEVEALSDILVVFQSLLPRGERPNPLREKNAAVNGLVRSWLPRLGQQAQFLDVSKGFVHSDGTIVPQDMFDFLHLTSLGYRSIAKPLSDLLLQILEETPEERRASLV</sequence>
<evidence type="ECO:0000256" key="15">
    <source>
        <dbReference type="SAM" id="MobiDB-lite"/>
    </source>
</evidence>
<reference evidence="17" key="2">
    <citation type="submission" date="2004-02" db="EMBL/GenBank/DDBJ databases">
        <authorList>
            <consortium name="Genoscope"/>
            <consortium name="Whitehead Institute Centre for Genome Research"/>
        </authorList>
    </citation>
    <scope>NUCLEOTIDE SEQUENCE</scope>
</reference>
<comment type="similarity">
    <text evidence="9">Belongs to the 'GDSL' lipolytic enzyme family. Platelet-activating factor acetylhydrolase IB beta/gamma subunits subfamily.</text>
</comment>
<dbReference type="KEGG" id="tng:GSTEN00022188G001"/>
<name>Q4S8U1_TETNG</name>
<keyword evidence="3" id="KW-0963">Cytoplasm</keyword>
<evidence type="ECO:0000256" key="7">
    <source>
        <dbReference type="ARBA" id="ARBA00023721"/>
    </source>
</evidence>
<evidence type="ECO:0000256" key="11">
    <source>
        <dbReference type="ARBA" id="ARBA00044096"/>
    </source>
</evidence>
<evidence type="ECO:0000313" key="17">
    <source>
        <dbReference type="EMBL" id="CAG02941.1"/>
    </source>
</evidence>
<feature type="domain" description="SGNH hydrolase-type esterase" evidence="16">
    <location>
        <begin position="44"/>
        <end position="229"/>
    </location>
</feature>
<comment type="catalytic activity">
    <reaction evidence="14">
        <text>a 1-O-alkyl-2-acetyl-sn-glycero-3-phosphocholine + H2O = a 1-O-alkyl-sn-glycero-3-phosphocholine + acetate + H(+)</text>
        <dbReference type="Rhea" id="RHEA:17777"/>
        <dbReference type="ChEBI" id="CHEBI:15377"/>
        <dbReference type="ChEBI" id="CHEBI:15378"/>
        <dbReference type="ChEBI" id="CHEBI:30089"/>
        <dbReference type="ChEBI" id="CHEBI:30909"/>
        <dbReference type="ChEBI" id="CHEBI:36707"/>
        <dbReference type="EC" id="3.1.1.47"/>
    </reaction>
    <physiologicalReaction direction="left-to-right" evidence="14">
        <dbReference type="Rhea" id="RHEA:17778"/>
    </physiologicalReaction>
</comment>
<dbReference type="InterPro" id="IPR013830">
    <property type="entry name" value="SGNH_hydro"/>
</dbReference>
<dbReference type="GO" id="GO:0003847">
    <property type="term" value="F:1-alkyl-2-acetylglycerophosphocholine esterase activity"/>
    <property type="evidence" value="ECO:0007669"/>
    <property type="project" value="UniProtKB-EC"/>
</dbReference>
<keyword evidence="5" id="KW-0442">Lipid degradation</keyword>
<dbReference type="PANTHER" id="PTHR11852:SF1">
    <property type="entry name" value="PLATELET-ACTIVATING FACTOR ACETYLHYDROLASE IB SUBUNIT ALPHA2"/>
    <property type="match status" value="1"/>
</dbReference>
<dbReference type="GO" id="GO:0005737">
    <property type="term" value="C:cytoplasm"/>
    <property type="evidence" value="ECO:0007669"/>
    <property type="project" value="UniProtKB-SubCell"/>
</dbReference>
<dbReference type="OrthoDB" id="505607at2759"/>
<evidence type="ECO:0000256" key="2">
    <source>
        <dbReference type="ARBA" id="ARBA00013201"/>
    </source>
</evidence>
<dbReference type="SUPFAM" id="SSF52266">
    <property type="entry name" value="SGNH hydrolase"/>
    <property type="match status" value="1"/>
</dbReference>
<evidence type="ECO:0000256" key="9">
    <source>
        <dbReference type="ARBA" id="ARBA00038184"/>
    </source>
</evidence>
<dbReference type="GO" id="GO:0047179">
    <property type="term" value="F:platelet-activating factor acetyltransferase activity"/>
    <property type="evidence" value="ECO:0007669"/>
    <property type="project" value="TreeGrafter"/>
</dbReference>
<comment type="catalytic activity">
    <reaction evidence="7">
        <text>1-O-hexadecyl-2-acetyl-sn-glycero-3-phosphocholine + H2O = 1-O-hexadecyl-sn-glycero-3-phosphocholine + acetate + H(+)</text>
        <dbReference type="Rhea" id="RHEA:40479"/>
        <dbReference type="ChEBI" id="CHEBI:15377"/>
        <dbReference type="ChEBI" id="CHEBI:15378"/>
        <dbReference type="ChEBI" id="CHEBI:30089"/>
        <dbReference type="ChEBI" id="CHEBI:44811"/>
        <dbReference type="ChEBI" id="CHEBI:64496"/>
    </reaction>
    <physiologicalReaction direction="left-to-right" evidence="7">
        <dbReference type="Rhea" id="RHEA:40480"/>
    </physiologicalReaction>
</comment>
<evidence type="ECO:0000256" key="10">
    <source>
        <dbReference type="ARBA" id="ARBA00043786"/>
    </source>
</evidence>
<accession>Q4S8U1</accession>
<proteinExistence type="inferred from homology"/>
<feature type="non-terminal residue" evidence="17">
    <location>
        <position position="255"/>
    </location>
</feature>
<dbReference type="AlphaFoldDB" id="Q4S8U1"/>
<evidence type="ECO:0000256" key="13">
    <source>
        <dbReference type="ARBA" id="ARBA00044363"/>
    </source>
</evidence>
<keyword evidence="6" id="KW-0443">Lipid metabolism</keyword>
<organism evidence="17">
    <name type="scientific">Tetraodon nigroviridis</name>
    <name type="common">Spotted green pufferfish</name>
    <name type="synonym">Chelonodon nigroviridis</name>
    <dbReference type="NCBI Taxonomy" id="99883"/>
    <lineage>
        <taxon>Eukaryota</taxon>
        <taxon>Metazoa</taxon>
        <taxon>Chordata</taxon>
        <taxon>Craniata</taxon>
        <taxon>Vertebrata</taxon>
        <taxon>Euteleostomi</taxon>
        <taxon>Actinopterygii</taxon>
        <taxon>Neopterygii</taxon>
        <taxon>Teleostei</taxon>
        <taxon>Neoteleostei</taxon>
        <taxon>Acanthomorphata</taxon>
        <taxon>Eupercaria</taxon>
        <taxon>Tetraodontiformes</taxon>
        <taxon>Tetradontoidea</taxon>
        <taxon>Tetraodontidae</taxon>
        <taxon>Tetraodon</taxon>
    </lineage>
</organism>
<comment type="catalytic activity">
    <reaction evidence="8">
        <text>1-O-hexadecyl-2-acetyl-sn-glycero-3-phosphate + H2O = 1-O-hexadecyl-sn-glycero-3-phosphate + acetate + H(+)</text>
        <dbReference type="Rhea" id="RHEA:41704"/>
        <dbReference type="ChEBI" id="CHEBI:15377"/>
        <dbReference type="ChEBI" id="CHEBI:15378"/>
        <dbReference type="ChEBI" id="CHEBI:30089"/>
        <dbReference type="ChEBI" id="CHEBI:77580"/>
        <dbReference type="ChEBI" id="CHEBI:78385"/>
    </reaction>
    <physiologicalReaction direction="left-to-right" evidence="8">
        <dbReference type="Rhea" id="RHEA:41705"/>
    </physiologicalReaction>
</comment>
<evidence type="ECO:0000256" key="8">
    <source>
        <dbReference type="ARBA" id="ARBA00035804"/>
    </source>
</evidence>
<comment type="subcellular location">
    <subcellularLocation>
        <location evidence="1">Cytoplasm</location>
    </subcellularLocation>
</comment>
<evidence type="ECO:0000256" key="12">
    <source>
        <dbReference type="ARBA" id="ARBA00044225"/>
    </source>
</evidence>
<dbReference type="PANTHER" id="PTHR11852">
    <property type="entry name" value="PLATELET-ACTIVATING FACTOR ACETYLHYDROLASE"/>
    <property type="match status" value="1"/>
</dbReference>
<dbReference type="Pfam" id="PF13472">
    <property type="entry name" value="Lipase_GDSL_2"/>
    <property type="match status" value="1"/>
</dbReference>
<comment type="catalytic activity">
    <reaction evidence="10">
        <text>1-O-hexadecyl-2-acetyl-sn-glycero-3-phosphoethanolamine + H2O = 1-O-hexadecyl-sn-glycero-3-phosphoethanolamine + acetate + H(+)</text>
        <dbReference type="Rhea" id="RHEA:41708"/>
        <dbReference type="ChEBI" id="CHEBI:15377"/>
        <dbReference type="ChEBI" id="CHEBI:15378"/>
        <dbReference type="ChEBI" id="CHEBI:30089"/>
        <dbReference type="ChEBI" id="CHEBI:78387"/>
        <dbReference type="ChEBI" id="CHEBI:78390"/>
    </reaction>
    <physiologicalReaction direction="left-to-right" evidence="10">
        <dbReference type="Rhea" id="RHEA:41709"/>
    </physiologicalReaction>
</comment>
<dbReference type="EC" id="3.1.1.47" evidence="2"/>